<gene>
    <name evidence="5" type="ORF">DES35_102273</name>
</gene>
<dbReference type="RefSeq" id="WP_114366252.1">
    <property type="nucleotide sequence ID" value="NZ_BHZF01000002.1"/>
</dbReference>
<comment type="caution">
    <text evidence="5">The sequence shown here is derived from an EMBL/GenBank/DDBJ whole genome shotgun (WGS) entry which is preliminary data.</text>
</comment>
<dbReference type="Gene3D" id="3.40.50.880">
    <property type="match status" value="1"/>
</dbReference>
<dbReference type="InterPro" id="IPR029062">
    <property type="entry name" value="Class_I_gatase-like"/>
</dbReference>
<evidence type="ECO:0000256" key="4">
    <source>
        <dbReference type="ARBA" id="ARBA00022825"/>
    </source>
</evidence>
<evidence type="ECO:0000256" key="1">
    <source>
        <dbReference type="ARBA" id="ARBA00006534"/>
    </source>
</evidence>
<dbReference type="NCBIfam" id="NF003642">
    <property type="entry name" value="PRK05282.1"/>
    <property type="match status" value="1"/>
</dbReference>
<evidence type="ECO:0000313" key="6">
    <source>
        <dbReference type="Proteomes" id="UP000253517"/>
    </source>
</evidence>
<evidence type="ECO:0000256" key="2">
    <source>
        <dbReference type="ARBA" id="ARBA00022670"/>
    </source>
</evidence>
<name>A0A369A6W3_9FLAO</name>
<dbReference type="Proteomes" id="UP000253517">
    <property type="component" value="Unassembled WGS sequence"/>
</dbReference>
<keyword evidence="3" id="KW-0378">Hydrolase</keyword>
<accession>A0A369A6W3</accession>
<dbReference type="CDD" id="cd03146">
    <property type="entry name" value="GAT1_Peptidase_E"/>
    <property type="match status" value="1"/>
</dbReference>
<proteinExistence type="inferred from homology"/>
<dbReference type="InterPro" id="IPR005320">
    <property type="entry name" value="Peptidase_S51"/>
</dbReference>
<dbReference type="EMBL" id="QPJS01000002">
    <property type="protein sequence ID" value="RCX03817.1"/>
    <property type="molecule type" value="Genomic_DNA"/>
</dbReference>
<evidence type="ECO:0000256" key="3">
    <source>
        <dbReference type="ARBA" id="ARBA00022801"/>
    </source>
</evidence>
<keyword evidence="6" id="KW-1185">Reference proteome</keyword>
<keyword evidence="2" id="KW-0645">Protease</keyword>
<sequence>MKLLLASTSKLFGQKYLEYLREEIEVFFNHTDQIVFVPYARPGAISWDDYTAIAREGFLPFRIKVKGIHELDHPFRQLSDFGGIFTGGGNTFLLLKTLYETEHFTLLREKVINGAPYMGSSAGSNVAGLSIGTTNDMPIVYPPDFAAFGFVPFNINPHYVDPDPTSRHMGETREQRILEFHHFNPQPVIGLREGSWIQVSDKLFELKGPYTARLFRRDSIPIELEPGRFDLN</sequence>
<dbReference type="PANTHER" id="PTHR20842:SF0">
    <property type="entry name" value="ALPHA-ASPARTYL DIPEPTIDASE"/>
    <property type="match status" value="1"/>
</dbReference>
<comment type="similarity">
    <text evidence="1">Belongs to the peptidase S51 family.</text>
</comment>
<dbReference type="GO" id="GO:0008236">
    <property type="term" value="F:serine-type peptidase activity"/>
    <property type="evidence" value="ECO:0007669"/>
    <property type="project" value="UniProtKB-KW"/>
</dbReference>
<dbReference type="SUPFAM" id="SSF52317">
    <property type="entry name" value="Class I glutamine amidotransferase-like"/>
    <property type="match status" value="1"/>
</dbReference>
<dbReference type="PANTHER" id="PTHR20842">
    <property type="entry name" value="PROTEASE S51 ALPHA-ASPARTYL DIPEPTIDASE"/>
    <property type="match status" value="1"/>
</dbReference>
<protein>
    <submittedName>
        <fullName evidence="5">Dipeptidase E</fullName>
    </submittedName>
</protein>
<dbReference type="GO" id="GO:0006508">
    <property type="term" value="P:proteolysis"/>
    <property type="evidence" value="ECO:0007669"/>
    <property type="project" value="UniProtKB-KW"/>
</dbReference>
<organism evidence="5 6">
    <name type="scientific">Schleiferia thermophila</name>
    <dbReference type="NCBI Taxonomy" id="884107"/>
    <lineage>
        <taxon>Bacteria</taxon>
        <taxon>Pseudomonadati</taxon>
        <taxon>Bacteroidota</taxon>
        <taxon>Flavobacteriia</taxon>
        <taxon>Flavobacteriales</taxon>
        <taxon>Schleiferiaceae</taxon>
        <taxon>Schleiferia</taxon>
    </lineage>
</organism>
<evidence type="ECO:0000313" key="5">
    <source>
        <dbReference type="EMBL" id="RCX03817.1"/>
    </source>
</evidence>
<dbReference type="Pfam" id="PF03575">
    <property type="entry name" value="Peptidase_S51"/>
    <property type="match status" value="1"/>
</dbReference>
<keyword evidence="4" id="KW-0720">Serine protease</keyword>
<reference evidence="5 6" key="1">
    <citation type="submission" date="2018-07" db="EMBL/GenBank/DDBJ databases">
        <title>Genomic Encyclopedia of Type Strains, Phase IV (KMG-IV): sequencing the most valuable type-strain genomes for metagenomic binning, comparative biology and taxonomic classification.</title>
        <authorList>
            <person name="Goeker M."/>
        </authorList>
    </citation>
    <scope>NUCLEOTIDE SEQUENCE [LARGE SCALE GENOMIC DNA]</scope>
    <source>
        <strain evidence="5 6">DSM 21410</strain>
    </source>
</reference>
<dbReference type="AlphaFoldDB" id="A0A369A6W3"/>